<evidence type="ECO:0000313" key="11">
    <source>
        <dbReference type="Proteomes" id="UP000275385"/>
    </source>
</evidence>
<keyword evidence="11" id="KW-1185">Reference proteome</keyword>
<evidence type="ECO:0000256" key="1">
    <source>
        <dbReference type="ARBA" id="ARBA00004123"/>
    </source>
</evidence>
<feature type="region of interest" description="Disordered" evidence="9">
    <location>
        <begin position="27"/>
        <end position="46"/>
    </location>
</feature>
<dbReference type="Gene3D" id="1.10.10.1460">
    <property type="match status" value="1"/>
</dbReference>
<accession>A0A420Y0C4</accession>
<sequence>MDDTTRAEYETQSQALRTELKQWESAWAKTHDGKKPSRDDIKQNPDIAQKYKSYNKVREVLAGKIPPPPKEGAASTAHKRKPSTSHTTAQTPSKRLRTTPSVPRFHSYPDTTTPSTNRKLFSPTNPTPTSIGPTPQRDGRVLGLFDLLSGDDATPSRPRTGDYLPNDAEPPAQPTTTPRKQMSTYDSPLKNPSADNQAEYATTTPRHGRTPMSTSKRHMLDNFLYTPLKNKDTNASSSFSARIGISPANRGATTPRGPGSVSKSLFATPAFLKRNSKPLDTVDENAESYLVSPRPLRLPRKPITRGLSSVVAGLRKLEEERLDEDLDALREAEMEEGGGEVRNGKERGGEAQVEVEDSQAPKLLGGFDDEALYDSPDEGQQLDRGQPLRVFKKKGQKRTTKLVNIKPTRTKRLEVPEDGEEGEEVVPETQLRGDVPEADGELSESDYGDEEEEEEDDATEKKMAKKKKKKGSDQKAEGDKEGVVKKAVRKVKATAHANFKRLKLRSYGAKGGPGHGSRFKRRR</sequence>
<dbReference type="PANTHER" id="PTHR28124">
    <property type="entry name" value="DNA REPLICATION REGULATOR SLD2"/>
    <property type="match status" value="1"/>
</dbReference>
<dbReference type="AlphaFoldDB" id="A0A420Y0C4"/>
<comment type="subcellular location">
    <subcellularLocation>
        <location evidence="1 8">Nucleus</location>
    </subcellularLocation>
</comment>
<dbReference type="Proteomes" id="UP000275385">
    <property type="component" value="Unassembled WGS sequence"/>
</dbReference>
<feature type="region of interest" description="Disordered" evidence="9">
    <location>
        <begin position="61"/>
        <end position="214"/>
    </location>
</feature>
<gene>
    <name evidence="10" type="primary">SLD2</name>
    <name evidence="10" type="ORF">DL546_003355</name>
</gene>
<dbReference type="GO" id="GO:0006270">
    <property type="term" value="P:DNA replication initiation"/>
    <property type="evidence" value="ECO:0007669"/>
    <property type="project" value="UniProtKB-UniRule"/>
</dbReference>
<feature type="compositionally biased region" description="Basic and acidic residues" evidence="9">
    <location>
        <begin position="29"/>
        <end position="43"/>
    </location>
</feature>
<dbReference type="EMBL" id="QVQW01000082">
    <property type="protein sequence ID" value="RKU41118.1"/>
    <property type="molecule type" value="Genomic_DNA"/>
</dbReference>
<feature type="region of interest" description="Disordered" evidence="9">
    <location>
        <begin position="499"/>
        <end position="523"/>
    </location>
</feature>
<feature type="compositionally biased region" description="Basic residues" evidence="9">
    <location>
        <begin position="390"/>
        <end position="400"/>
    </location>
</feature>
<feature type="compositionally biased region" description="Acidic residues" evidence="9">
    <location>
        <begin position="367"/>
        <end position="377"/>
    </location>
</feature>
<feature type="compositionally biased region" description="Basic and acidic residues" evidence="9">
    <location>
        <begin position="471"/>
        <end position="484"/>
    </location>
</feature>
<organism evidence="10 11">
    <name type="scientific">Coniochaeta pulveracea</name>
    <dbReference type="NCBI Taxonomy" id="177199"/>
    <lineage>
        <taxon>Eukaryota</taxon>
        <taxon>Fungi</taxon>
        <taxon>Dikarya</taxon>
        <taxon>Ascomycota</taxon>
        <taxon>Pezizomycotina</taxon>
        <taxon>Sordariomycetes</taxon>
        <taxon>Sordariomycetidae</taxon>
        <taxon>Coniochaetales</taxon>
        <taxon>Coniochaetaceae</taxon>
        <taxon>Coniochaeta</taxon>
    </lineage>
</organism>
<dbReference type="GO" id="GO:1902977">
    <property type="term" value="P:mitotic DNA replication preinitiation complex assembly"/>
    <property type="evidence" value="ECO:0007669"/>
    <property type="project" value="TreeGrafter"/>
</dbReference>
<dbReference type="OrthoDB" id="8775810at2759"/>
<dbReference type="GO" id="GO:0003688">
    <property type="term" value="F:DNA replication origin binding"/>
    <property type="evidence" value="ECO:0007669"/>
    <property type="project" value="TreeGrafter"/>
</dbReference>
<evidence type="ECO:0000256" key="9">
    <source>
        <dbReference type="SAM" id="MobiDB-lite"/>
    </source>
</evidence>
<evidence type="ECO:0000256" key="8">
    <source>
        <dbReference type="RuleBase" id="RU367067"/>
    </source>
</evidence>
<comment type="function">
    <text evidence="7 8">Has a role in the initiation of DNA replication. Required at S-phase checkpoint.</text>
</comment>
<feature type="compositionally biased region" description="Polar residues" evidence="9">
    <location>
        <begin position="193"/>
        <end position="205"/>
    </location>
</feature>
<evidence type="ECO:0000256" key="3">
    <source>
        <dbReference type="ARBA" id="ARBA00018363"/>
    </source>
</evidence>
<feature type="compositionally biased region" description="Polar residues" evidence="9">
    <location>
        <begin position="109"/>
        <end position="133"/>
    </location>
</feature>
<name>A0A420Y0C4_9PEZI</name>
<feature type="region of interest" description="Disordered" evidence="9">
    <location>
        <begin position="331"/>
        <end position="487"/>
    </location>
</feature>
<evidence type="ECO:0000256" key="2">
    <source>
        <dbReference type="ARBA" id="ARBA00007276"/>
    </source>
</evidence>
<dbReference type="PANTHER" id="PTHR28124:SF1">
    <property type="entry name" value="DNA REPLICATION REGULATOR SLD2"/>
    <property type="match status" value="1"/>
</dbReference>
<reference evidence="10 11" key="1">
    <citation type="submission" date="2018-08" db="EMBL/GenBank/DDBJ databases">
        <title>Draft genome of the lignicolous fungus Coniochaeta pulveracea.</title>
        <authorList>
            <person name="Borstlap C.J."/>
            <person name="De Witt R.N."/>
            <person name="Botha A."/>
            <person name="Volschenk H."/>
        </authorList>
    </citation>
    <scope>NUCLEOTIDE SEQUENCE [LARGE SCALE GENOMIC DNA]</scope>
    <source>
        <strain evidence="10 11">CAB683</strain>
    </source>
</reference>
<dbReference type="CDD" id="cd22289">
    <property type="entry name" value="RecQL4_SLD2_NTD"/>
    <property type="match status" value="1"/>
</dbReference>
<feature type="compositionally biased region" description="Polar residues" evidence="9">
    <location>
        <begin position="84"/>
        <end position="101"/>
    </location>
</feature>
<proteinExistence type="inferred from homology"/>
<evidence type="ECO:0000256" key="7">
    <source>
        <dbReference type="ARBA" id="ARBA00025253"/>
    </source>
</evidence>
<comment type="similarity">
    <text evidence="2 8">Belongs to the SLD2 family.</text>
</comment>
<feature type="compositionally biased region" description="Acidic residues" evidence="9">
    <location>
        <begin position="416"/>
        <end position="426"/>
    </location>
</feature>
<dbReference type="Pfam" id="PF11719">
    <property type="entry name" value="Drc1-Sld2"/>
    <property type="match status" value="1"/>
</dbReference>
<dbReference type="GO" id="GO:0003697">
    <property type="term" value="F:single-stranded DNA binding"/>
    <property type="evidence" value="ECO:0007669"/>
    <property type="project" value="TreeGrafter"/>
</dbReference>
<feature type="compositionally biased region" description="Polar residues" evidence="9">
    <location>
        <begin position="174"/>
        <end position="186"/>
    </location>
</feature>
<protein>
    <recommendedName>
        <fullName evidence="3 8">DNA replication regulator SLD2</fullName>
    </recommendedName>
</protein>
<keyword evidence="5 8" id="KW-0539">Nucleus</keyword>
<evidence type="ECO:0000256" key="5">
    <source>
        <dbReference type="ARBA" id="ARBA00023242"/>
    </source>
</evidence>
<evidence type="ECO:0000256" key="6">
    <source>
        <dbReference type="ARBA" id="ARBA00023306"/>
    </source>
</evidence>
<dbReference type="FunFam" id="1.10.10.1460:FF:000001">
    <property type="entry name" value="DNA replication regulator Sld2"/>
    <property type="match status" value="1"/>
</dbReference>
<feature type="compositionally biased region" description="Acidic residues" evidence="9">
    <location>
        <begin position="436"/>
        <end position="458"/>
    </location>
</feature>
<keyword evidence="6 8" id="KW-0131">Cell cycle</keyword>
<evidence type="ECO:0000256" key="4">
    <source>
        <dbReference type="ARBA" id="ARBA00022705"/>
    </source>
</evidence>
<dbReference type="GO" id="GO:0031261">
    <property type="term" value="C:DNA replication preinitiation complex"/>
    <property type="evidence" value="ECO:0007669"/>
    <property type="project" value="TreeGrafter"/>
</dbReference>
<evidence type="ECO:0000313" key="10">
    <source>
        <dbReference type="EMBL" id="RKU41118.1"/>
    </source>
</evidence>
<keyword evidence="4 8" id="KW-0235">DNA replication</keyword>
<dbReference type="InterPro" id="IPR021110">
    <property type="entry name" value="DNA_rep_checkpnt_protein"/>
</dbReference>
<comment type="caution">
    <text evidence="10">The sequence shown here is derived from an EMBL/GenBank/DDBJ whole genome shotgun (WGS) entry which is preliminary data.</text>
</comment>
<dbReference type="GO" id="GO:0000727">
    <property type="term" value="P:double-strand break repair via break-induced replication"/>
    <property type="evidence" value="ECO:0007669"/>
    <property type="project" value="TreeGrafter"/>
</dbReference>
<dbReference type="InterPro" id="IPR040203">
    <property type="entry name" value="Sld2"/>
</dbReference>